<dbReference type="Proteomes" id="UP000660265">
    <property type="component" value="Unassembled WGS sequence"/>
</dbReference>
<organism evidence="3 4">
    <name type="scientific">Streptomyces camponoticapitis</name>
    <dbReference type="NCBI Taxonomy" id="1616125"/>
    <lineage>
        <taxon>Bacteria</taxon>
        <taxon>Bacillati</taxon>
        <taxon>Actinomycetota</taxon>
        <taxon>Actinomycetes</taxon>
        <taxon>Kitasatosporales</taxon>
        <taxon>Streptomycetaceae</taxon>
        <taxon>Streptomyces</taxon>
    </lineage>
</organism>
<evidence type="ECO:0000256" key="1">
    <source>
        <dbReference type="SAM" id="SignalP"/>
    </source>
</evidence>
<feature type="chain" id="PRO_5045315037" description="Beta-lactamase class A catalytic domain-containing protein" evidence="1">
    <location>
        <begin position="28"/>
        <end position="306"/>
    </location>
</feature>
<dbReference type="InterPro" id="IPR012338">
    <property type="entry name" value="Beta-lactam/transpept-like"/>
</dbReference>
<dbReference type="RefSeq" id="WP_229700610.1">
    <property type="nucleotide sequence ID" value="NZ_BMMV01000002.1"/>
</dbReference>
<evidence type="ECO:0000313" key="3">
    <source>
        <dbReference type="EMBL" id="GGJ78867.1"/>
    </source>
</evidence>
<evidence type="ECO:0000259" key="2">
    <source>
        <dbReference type="Pfam" id="PF13354"/>
    </source>
</evidence>
<keyword evidence="4" id="KW-1185">Reference proteome</keyword>
<dbReference type="SUPFAM" id="SSF56601">
    <property type="entry name" value="beta-lactamase/transpeptidase-like"/>
    <property type="match status" value="1"/>
</dbReference>
<dbReference type="EMBL" id="BMMV01000002">
    <property type="protein sequence ID" value="GGJ78867.1"/>
    <property type="molecule type" value="Genomic_DNA"/>
</dbReference>
<name>A0ABQ2DYG3_9ACTN</name>
<dbReference type="PANTHER" id="PTHR35333:SF3">
    <property type="entry name" value="BETA-LACTAMASE-TYPE TRANSPEPTIDASE FOLD CONTAINING PROTEIN"/>
    <property type="match status" value="1"/>
</dbReference>
<dbReference type="Gene3D" id="3.40.710.10">
    <property type="entry name" value="DD-peptidase/beta-lactamase superfamily"/>
    <property type="match status" value="1"/>
</dbReference>
<feature type="domain" description="Beta-lactamase class A catalytic" evidence="2">
    <location>
        <begin position="126"/>
        <end position="232"/>
    </location>
</feature>
<evidence type="ECO:0000313" key="4">
    <source>
        <dbReference type="Proteomes" id="UP000660265"/>
    </source>
</evidence>
<feature type="signal peptide" evidence="1">
    <location>
        <begin position="1"/>
        <end position="27"/>
    </location>
</feature>
<sequence length="306" mass="31642">MLRIPRLSQLAAAALALAVTASGAAFAANRTPDRPASEASAADRPAHAVASASAGVDGAVRAALDALPKGDGRYTVAVKDLDGRHAAVYGAGTGAYDTASIVKVDILATLLLDAQDGGTPLTAKQRKLAAAMIRNSDNDATNALWKTIGGTAGLDAANKRLGLEATHGDKDGHWGLTRTTAADQTVLLEAVLGDARSPLNTHSRDYLRSLMSTVKADQRWGISAADGKRAAAEPPLKNGWLSRSETGLWDINSIGRVDYGGRTLLVAVLSDGQPTYRKGVDLVERTATTAVKAFVKAETGGVVPKA</sequence>
<dbReference type="PANTHER" id="PTHR35333">
    <property type="entry name" value="BETA-LACTAMASE"/>
    <property type="match status" value="1"/>
</dbReference>
<proteinExistence type="predicted"/>
<comment type="caution">
    <text evidence="3">The sequence shown here is derived from an EMBL/GenBank/DDBJ whole genome shotgun (WGS) entry which is preliminary data.</text>
</comment>
<dbReference type="InterPro" id="IPR045155">
    <property type="entry name" value="Beta-lactam_cat"/>
</dbReference>
<keyword evidence="1" id="KW-0732">Signal</keyword>
<accession>A0ABQ2DYG3</accession>
<dbReference type="InterPro" id="IPR000871">
    <property type="entry name" value="Beta-lactam_class-A"/>
</dbReference>
<dbReference type="Pfam" id="PF13354">
    <property type="entry name" value="Beta-lactamase2"/>
    <property type="match status" value="1"/>
</dbReference>
<gene>
    <name evidence="3" type="ORF">GCM10011583_08080</name>
</gene>
<reference evidence="4" key="1">
    <citation type="journal article" date="2019" name="Int. J. Syst. Evol. Microbiol.">
        <title>The Global Catalogue of Microorganisms (GCM) 10K type strain sequencing project: providing services to taxonomists for standard genome sequencing and annotation.</title>
        <authorList>
            <consortium name="The Broad Institute Genomics Platform"/>
            <consortium name="The Broad Institute Genome Sequencing Center for Infectious Disease"/>
            <person name="Wu L."/>
            <person name="Ma J."/>
        </authorList>
    </citation>
    <scope>NUCLEOTIDE SEQUENCE [LARGE SCALE GENOMIC DNA]</scope>
    <source>
        <strain evidence="4">CGMCC 4.7275</strain>
    </source>
</reference>
<protein>
    <recommendedName>
        <fullName evidence="2">Beta-lactamase class A catalytic domain-containing protein</fullName>
    </recommendedName>
</protein>